<dbReference type="PROSITE" id="PS50206">
    <property type="entry name" value="RHODANESE_3"/>
    <property type="match status" value="1"/>
</dbReference>
<dbReference type="SMART" id="SM00450">
    <property type="entry name" value="RHOD"/>
    <property type="match status" value="1"/>
</dbReference>
<keyword evidence="1" id="KW-0732">Signal</keyword>
<sequence>MNRKKISLLIAMSACFISQPFLSFASSLQDGEKAVAAELKAAIPEEKIKTVDDLYAKWKEMEEGKSNAVIIDIRTASEFESGHIQDSNNVDSGHAYTMPKKIDDPNAEIWVFCRTQHRATYFTGMLYKYGYKNVYLAAGGIKAWAEKGYPLVTKYLGNINVNGYKKKMDEKFQFRENG</sequence>
<evidence type="ECO:0000256" key="1">
    <source>
        <dbReference type="SAM" id="SignalP"/>
    </source>
</evidence>
<dbReference type="Pfam" id="PF00581">
    <property type="entry name" value="Rhodanese"/>
    <property type="match status" value="1"/>
</dbReference>
<gene>
    <name evidence="3" type="ORF">Q3M24_09200</name>
</gene>
<feature type="signal peptide" evidence="1">
    <location>
        <begin position="1"/>
        <end position="25"/>
    </location>
</feature>
<dbReference type="CDD" id="cd00158">
    <property type="entry name" value="RHOD"/>
    <property type="match status" value="1"/>
</dbReference>
<dbReference type="Gene3D" id="3.40.250.10">
    <property type="entry name" value="Rhodanese-like domain"/>
    <property type="match status" value="1"/>
</dbReference>
<dbReference type="InterPro" id="IPR036873">
    <property type="entry name" value="Rhodanese-like_dom_sf"/>
</dbReference>
<dbReference type="PANTHER" id="PTHR43031:SF1">
    <property type="entry name" value="PYRIDINE NUCLEOTIDE-DISULPHIDE OXIDOREDUCTASE"/>
    <property type="match status" value="1"/>
</dbReference>
<dbReference type="PANTHER" id="PTHR43031">
    <property type="entry name" value="FAD-DEPENDENT OXIDOREDUCTASE"/>
    <property type="match status" value="1"/>
</dbReference>
<reference evidence="3" key="2">
    <citation type="submission" date="2024-06" db="EMBL/GenBank/DDBJ databases">
        <authorList>
            <person name="Plum-Jensen L.E."/>
            <person name="Schramm A."/>
            <person name="Marshall I.P.G."/>
        </authorList>
    </citation>
    <scope>NUCLEOTIDE SEQUENCE</scope>
    <source>
        <strain evidence="3">Rat1</strain>
    </source>
</reference>
<organism evidence="3">
    <name type="scientific">Candidatus Electrothrix aestuarii</name>
    <dbReference type="NCBI Taxonomy" id="3062594"/>
    <lineage>
        <taxon>Bacteria</taxon>
        <taxon>Pseudomonadati</taxon>
        <taxon>Thermodesulfobacteriota</taxon>
        <taxon>Desulfobulbia</taxon>
        <taxon>Desulfobulbales</taxon>
        <taxon>Desulfobulbaceae</taxon>
        <taxon>Candidatus Electrothrix</taxon>
    </lineage>
</organism>
<name>A0AAU8M118_9BACT</name>
<feature type="chain" id="PRO_5043594120" evidence="1">
    <location>
        <begin position="26"/>
        <end position="178"/>
    </location>
</feature>
<reference evidence="3" key="1">
    <citation type="journal article" date="2024" name="Syst. Appl. Microbiol.">
        <title>First single-strain enrichments of Electrothrix cable bacteria, description of E. aestuarii sp. nov. and E. rattekaaiensis sp. nov., and proposal of a cable bacteria taxonomy following the rules of the SeqCode.</title>
        <authorList>
            <person name="Plum-Jensen L.E."/>
            <person name="Schramm A."/>
            <person name="Marshall I.P.G."/>
        </authorList>
    </citation>
    <scope>NUCLEOTIDE SEQUENCE</scope>
    <source>
        <strain evidence="3">Rat1</strain>
    </source>
</reference>
<dbReference type="EMBL" id="CP159373">
    <property type="protein sequence ID" value="XCN74898.1"/>
    <property type="molecule type" value="Genomic_DNA"/>
</dbReference>
<accession>A0AAU8M118</accession>
<proteinExistence type="predicted"/>
<protein>
    <submittedName>
        <fullName evidence="3">Rhodanese-like domain-containing protein</fullName>
    </submittedName>
</protein>
<dbReference type="InterPro" id="IPR001763">
    <property type="entry name" value="Rhodanese-like_dom"/>
</dbReference>
<dbReference type="InterPro" id="IPR050229">
    <property type="entry name" value="GlpE_sulfurtransferase"/>
</dbReference>
<dbReference type="SUPFAM" id="SSF52821">
    <property type="entry name" value="Rhodanese/Cell cycle control phosphatase"/>
    <property type="match status" value="1"/>
</dbReference>
<dbReference type="KEGG" id="eaj:Q3M24_09200"/>
<dbReference type="AlphaFoldDB" id="A0AAU8M118"/>
<feature type="domain" description="Rhodanese" evidence="2">
    <location>
        <begin position="64"/>
        <end position="153"/>
    </location>
</feature>
<evidence type="ECO:0000313" key="3">
    <source>
        <dbReference type="EMBL" id="XCN74898.1"/>
    </source>
</evidence>
<evidence type="ECO:0000259" key="2">
    <source>
        <dbReference type="PROSITE" id="PS50206"/>
    </source>
</evidence>